<feature type="transmembrane region" description="Helical" evidence="1">
    <location>
        <begin position="80"/>
        <end position="100"/>
    </location>
</feature>
<dbReference type="AlphaFoldDB" id="A0AAP8TAA1"/>
<sequence length="151" mass="17202">MQVIVYLIKRPHDAILLSLFPEGDKSKWKPVHPEISGGGRGRKEENSWVDKSTIKFEILCGSPAFVILELHGNGFHFTDVFSAFLPLFVVACFLWFSVAASFPEREKWRDDCFPVCSGEGEDGENGRFPKRRRRKGSISGLRLQRFSVHFA</sequence>
<organism evidence="2 3">
    <name type="scientific">Akkermansia muciniphila</name>
    <dbReference type="NCBI Taxonomy" id="239935"/>
    <lineage>
        <taxon>Bacteria</taxon>
        <taxon>Pseudomonadati</taxon>
        <taxon>Verrucomicrobiota</taxon>
        <taxon>Verrucomicrobiia</taxon>
        <taxon>Verrucomicrobiales</taxon>
        <taxon>Akkermansiaceae</taxon>
        <taxon>Akkermansia</taxon>
    </lineage>
</organism>
<comment type="caution">
    <text evidence="2">The sequence shown here is derived from an EMBL/GenBank/DDBJ whole genome shotgun (WGS) entry which is preliminary data.</text>
</comment>
<dbReference type="Proteomes" id="UP000235914">
    <property type="component" value="Unassembled WGS sequence"/>
</dbReference>
<proteinExistence type="predicted"/>
<keyword evidence="1" id="KW-0812">Transmembrane</keyword>
<gene>
    <name evidence="2" type="ORF">CXU09_01410</name>
</gene>
<reference evidence="2 3" key="1">
    <citation type="journal article" date="2017" name="BMC Genomics">
        <title>Genome sequencing of 39 Akkermansia muciniphila isolates reveals its population structure, genomic and functional diverisity, and global distribution in mammalian gut microbiotas.</title>
        <authorList>
            <person name="Guo X."/>
            <person name="Li S."/>
            <person name="Zhang J."/>
            <person name="Wu F."/>
            <person name="Li X."/>
            <person name="Wu D."/>
            <person name="Zhang M."/>
            <person name="Ou Z."/>
            <person name="Jie Z."/>
            <person name="Yan Q."/>
            <person name="Li P."/>
            <person name="Yi J."/>
            <person name="Peng Y."/>
        </authorList>
    </citation>
    <scope>NUCLEOTIDE SEQUENCE [LARGE SCALE GENOMIC DNA]</scope>
    <source>
        <strain evidence="2 3">GP43</strain>
    </source>
</reference>
<accession>A0AAP8TAA1</accession>
<evidence type="ECO:0000313" key="3">
    <source>
        <dbReference type="Proteomes" id="UP000235914"/>
    </source>
</evidence>
<evidence type="ECO:0000256" key="1">
    <source>
        <dbReference type="SAM" id="Phobius"/>
    </source>
</evidence>
<keyword evidence="1" id="KW-1133">Transmembrane helix</keyword>
<protein>
    <submittedName>
        <fullName evidence="2">Uncharacterized protein</fullName>
    </submittedName>
</protein>
<name>A0AAP8TAA1_9BACT</name>
<dbReference type="EMBL" id="PJKN01000001">
    <property type="protein sequence ID" value="PNC57750.1"/>
    <property type="molecule type" value="Genomic_DNA"/>
</dbReference>
<keyword evidence="1" id="KW-0472">Membrane</keyword>
<evidence type="ECO:0000313" key="2">
    <source>
        <dbReference type="EMBL" id="PNC57750.1"/>
    </source>
</evidence>